<name>A0AA41H603_9BURK</name>
<dbReference type="InterPro" id="IPR048903">
    <property type="entry name" value="MdcG_N"/>
</dbReference>
<feature type="domain" description="Phosphoribosyl-dephospho-CoA transferase MdcG C-terminal" evidence="3">
    <location>
        <begin position="102"/>
        <end position="215"/>
    </location>
</feature>
<evidence type="ECO:0000256" key="1">
    <source>
        <dbReference type="ARBA" id="ARBA00022679"/>
    </source>
</evidence>
<evidence type="ECO:0000313" key="7">
    <source>
        <dbReference type="Proteomes" id="UP001155901"/>
    </source>
</evidence>
<reference evidence="6" key="2">
    <citation type="submission" date="2022-03" db="EMBL/GenBank/DDBJ databases">
        <title>Genome Encyclopedia of Bacteria and Archaea VI: Functional Genomics of Type Strains.</title>
        <authorList>
            <person name="Whitman W."/>
        </authorList>
    </citation>
    <scope>NUCLEOTIDE SEQUENCE</scope>
    <source>
        <strain evidence="6">HSC-15S17</strain>
    </source>
</reference>
<dbReference type="GO" id="GO:0016779">
    <property type="term" value="F:nucleotidyltransferase activity"/>
    <property type="evidence" value="ECO:0007669"/>
    <property type="project" value="UniProtKB-KW"/>
</dbReference>
<evidence type="ECO:0000259" key="3">
    <source>
        <dbReference type="Pfam" id="PF10620"/>
    </source>
</evidence>
<dbReference type="EMBL" id="JALJZU010000001">
    <property type="protein sequence ID" value="MCP2006410.1"/>
    <property type="molecule type" value="Genomic_DNA"/>
</dbReference>
<dbReference type="Pfam" id="PF20866">
    <property type="entry name" value="MdcG_N"/>
    <property type="match status" value="1"/>
</dbReference>
<dbReference type="Proteomes" id="UP001155901">
    <property type="component" value="Unassembled WGS sequence"/>
</dbReference>
<keyword evidence="8" id="KW-1185">Reference proteome</keyword>
<dbReference type="AlphaFoldDB" id="A0AA41H603"/>
<dbReference type="NCBIfam" id="TIGR03135">
    <property type="entry name" value="malonate_mdcG"/>
    <property type="match status" value="1"/>
</dbReference>
<dbReference type="InterPro" id="IPR049180">
    <property type="entry name" value="MdcG_C"/>
</dbReference>
<dbReference type="Proteomes" id="UP001162889">
    <property type="component" value="Unassembled WGS sequence"/>
</dbReference>
<dbReference type="RefSeq" id="WP_217940392.1">
    <property type="nucleotide sequence ID" value="NZ_JAHTGR010000001.1"/>
</dbReference>
<reference evidence="5" key="1">
    <citation type="submission" date="2021-07" db="EMBL/GenBank/DDBJ databases">
        <title>Characterization of violacein-producing bacteria and related species.</title>
        <authorList>
            <person name="Wilson H.S."/>
            <person name="De Leon M.E."/>
        </authorList>
    </citation>
    <scope>NUCLEOTIDE SEQUENCE</scope>
    <source>
        <strain evidence="5">HSC-15S17</strain>
    </source>
</reference>
<dbReference type="EMBL" id="JAHTGR010000001">
    <property type="protein sequence ID" value="MBV6319775.1"/>
    <property type="molecule type" value="Genomic_DNA"/>
</dbReference>
<accession>A0AA41H603</accession>
<evidence type="ECO:0000256" key="2">
    <source>
        <dbReference type="ARBA" id="ARBA00022695"/>
    </source>
</evidence>
<dbReference type="InterPro" id="IPR017557">
    <property type="entry name" value="Holo-ACP_synthase"/>
</dbReference>
<keyword evidence="2 6" id="KW-0548">Nucleotidyltransferase</keyword>
<evidence type="ECO:0000313" key="5">
    <source>
        <dbReference type="EMBL" id="MBV6319775.1"/>
    </source>
</evidence>
<keyword evidence="1 6" id="KW-0808">Transferase</keyword>
<gene>
    <name evidence="5" type="primary">mdcG</name>
    <name evidence="5" type="ORF">KVP70_02410</name>
    <name evidence="6" type="ORF">L1274_000098</name>
</gene>
<proteinExistence type="predicted"/>
<evidence type="ECO:0000313" key="6">
    <source>
        <dbReference type="EMBL" id="MCP2006410.1"/>
    </source>
</evidence>
<sequence length="226" mass="25125">MAQPGAAARGLERHMLAWLTEPGWQAVMRAAQPQHKAALTLWQGQDWPAVVRRFDIDAQPDEVCLGLPLPPDEDTGEKVRIALRAQMLDISRTSQAVELRSALRCAGPWREALTTLERETGHLHLRIYGSMAMQALTGLLYLTPTSDIDILFHPRSREELHDGVALLSRHAAHLPLDGEIVFPGGQAVSWKEWRTAMENPARVIVKELHAVRLADTASLLATLEPH</sequence>
<dbReference type="EC" id="2.7.7.66" evidence="6"/>
<protein>
    <submittedName>
        <fullName evidence="5">Malonate decarboxylase holo-[acyl-carrier-protein] synthase</fullName>
    </submittedName>
    <submittedName>
        <fullName evidence="6">Phosphoribosyl-dephospho-CoA transferase</fullName>
        <ecNumber evidence="6">2.7.7.66</ecNumber>
    </submittedName>
</protein>
<dbReference type="Pfam" id="PF10620">
    <property type="entry name" value="MdcG"/>
    <property type="match status" value="1"/>
</dbReference>
<evidence type="ECO:0000259" key="4">
    <source>
        <dbReference type="Pfam" id="PF20866"/>
    </source>
</evidence>
<comment type="caution">
    <text evidence="5">The sequence shown here is derived from an EMBL/GenBank/DDBJ whole genome shotgun (WGS) entry which is preliminary data.</text>
</comment>
<feature type="domain" description="Phosphoribosyl-dephospho-CoA transferase MdcG N-terminal" evidence="4">
    <location>
        <begin position="12"/>
        <end position="94"/>
    </location>
</feature>
<organism evidence="5 7">
    <name type="scientific">Duganella violaceipulchra</name>
    <dbReference type="NCBI Taxonomy" id="2849652"/>
    <lineage>
        <taxon>Bacteria</taxon>
        <taxon>Pseudomonadati</taxon>
        <taxon>Pseudomonadota</taxon>
        <taxon>Betaproteobacteria</taxon>
        <taxon>Burkholderiales</taxon>
        <taxon>Oxalobacteraceae</taxon>
        <taxon>Telluria group</taxon>
        <taxon>Duganella</taxon>
    </lineage>
</organism>
<evidence type="ECO:0000313" key="8">
    <source>
        <dbReference type="Proteomes" id="UP001162889"/>
    </source>
</evidence>